<keyword evidence="1" id="KW-1133">Transmembrane helix</keyword>
<keyword evidence="3" id="KW-1185">Reference proteome</keyword>
<keyword evidence="1" id="KW-0812">Transmembrane</keyword>
<evidence type="ECO:0000313" key="2">
    <source>
        <dbReference type="EnsemblMetazoa" id="MESCA006747-PA"/>
    </source>
</evidence>
<proteinExistence type="predicted"/>
<protein>
    <submittedName>
        <fullName evidence="2">Uncharacterized protein</fullName>
    </submittedName>
</protein>
<name>T1GST6_MEGSC</name>
<dbReference type="AlphaFoldDB" id="T1GST6"/>
<dbReference type="EnsemblMetazoa" id="MESCA006747-RA">
    <property type="protein sequence ID" value="MESCA006747-PA"/>
    <property type="gene ID" value="MESCA006747"/>
</dbReference>
<evidence type="ECO:0000313" key="3">
    <source>
        <dbReference type="Proteomes" id="UP000015102"/>
    </source>
</evidence>
<evidence type="ECO:0000256" key="1">
    <source>
        <dbReference type="SAM" id="Phobius"/>
    </source>
</evidence>
<feature type="transmembrane region" description="Helical" evidence="1">
    <location>
        <begin position="6"/>
        <end position="27"/>
    </location>
</feature>
<keyword evidence="1" id="KW-0472">Membrane</keyword>
<dbReference type="EMBL" id="CAQQ02152975">
    <property type="status" value="NOT_ANNOTATED_CDS"/>
    <property type="molecule type" value="Genomic_DNA"/>
</dbReference>
<reference evidence="3" key="1">
    <citation type="submission" date="2013-02" db="EMBL/GenBank/DDBJ databases">
        <authorList>
            <person name="Hughes D."/>
        </authorList>
    </citation>
    <scope>NUCLEOTIDE SEQUENCE</scope>
    <source>
        <strain>Durham</strain>
        <strain evidence="3">NC isolate 2 -- Noor lab</strain>
    </source>
</reference>
<accession>T1GST6</accession>
<dbReference type="HOGENOM" id="CLU_1984111_0_0_1"/>
<reference evidence="2" key="2">
    <citation type="submission" date="2015-06" db="UniProtKB">
        <authorList>
            <consortium name="EnsemblMetazoa"/>
        </authorList>
    </citation>
    <scope>IDENTIFICATION</scope>
</reference>
<dbReference type="Proteomes" id="UP000015102">
    <property type="component" value="Unassembled WGS sequence"/>
</dbReference>
<sequence length="126" mass="14201">MAELDCRIIAIFTLALSLVFLGSVIFFRHHQHIHRLTEDHFRDRVHRSSAEQLSDDDAGHEIKCLTKSDNPSSSSQPHIEESCFQCLCETMTDCKPAKCNDVPCGVPGSPNGLKYDRKNQCDIIKT</sequence>
<dbReference type="EMBL" id="CAQQ02152976">
    <property type="status" value="NOT_ANNOTATED_CDS"/>
    <property type="molecule type" value="Genomic_DNA"/>
</dbReference>
<organism evidence="2 3">
    <name type="scientific">Megaselia scalaris</name>
    <name type="common">Humpbacked fly</name>
    <name type="synonym">Phora scalaris</name>
    <dbReference type="NCBI Taxonomy" id="36166"/>
    <lineage>
        <taxon>Eukaryota</taxon>
        <taxon>Metazoa</taxon>
        <taxon>Ecdysozoa</taxon>
        <taxon>Arthropoda</taxon>
        <taxon>Hexapoda</taxon>
        <taxon>Insecta</taxon>
        <taxon>Pterygota</taxon>
        <taxon>Neoptera</taxon>
        <taxon>Endopterygota</taxon>
        <taxon>Diptera</taxon>
        <taxon>Brachycera</taxon>
        <taxon>Muscomorpha</taxon>
        <taxon>Platypezoidea</taxon>
        <taxon>Phoridae</taxon>
        <taxon>Megaseliini</taxon>
        <taxon>Megaselia</taxon>
    </lineage>
</organism>